<comment type="caution">
    <text evidence="1">The sequence shown here is derived from an EMBL/GenBank/DDBJ whole genome shotgun (WGS) entry which is preliminary data.</text>
</comment>
<proteinExistence type="predicted"/>
<organism evidence="1 2">
    <name type="scientific">Flavobacterium sandaracinum</name>
    <dbReference type="NCBI Taxonomy" id="2541733"/>
    <lineage>
        <taxon>Bacteria</taxon>
        <taxon>Pseudomonadati</taxon>
        <taxon>Bacteroidota</taxon>
        <taxon>Flavobacteriia</taxon>
        <taxon>Flavobacteriales</taxon>
        <taxon>Flavobacteriaceae</taxon>
        <taxon>Flavobacterium</taxon>
    </lineage>
</organism>
<dbReference type="RefSeq" id="WP_132067149.1">
    <property type="nucleotide sequence ID" value="NZ_SMFN01000020.1"/>
</dbReference>
<gene>
    <name evidence="1" type="ORF">E0F91_14385</name>
</gene>
<keyword evidence="2" id="KW-1185">Reference proteome</keyword>
<name>A0A4V2Z0L6_9FLAO</name>
<sequence length="307" mass="36167">MIENIFEEIREICNHPWKSELLFQDKIIWNRLWTSLDVIEDSQIAIDDYTNLSEFSSSEKGYLYVYGILHALYLQQDALCNLNKSLFGQDIDFKKDYPELYNIREIRNNSIGHPTDRGNGKSFHGISRMTIQKKGFQMMSSFPKTGEEDEFTDINVLSCIETQGGLFKVILNQTMEKLKSDFENHKLKFKDSKLIDLVHKSIDYQFSKLYENINRDYTLVEINFGTIFETYNNIKKGIIERYSSLSALSGIELNTEMLDYLFNRLKRDLIENKIEDKLELRIFIDALKSHFEELKSMVKEIDEEFKS</sequence>
<evidence type="ECO:0000313" key="1">
    <source>
        <dbReference type="EMBL" id="TDE01538.1"/>
    </source>
</evidence>
<accession>A0A4V2Z0L6</accession>
<dbReference type="AlphaFoldDB" id="A0A4V2Z0L6"/>
<dbReference type="Proteomes" id="UP000294644">
    <property type="component" value="Unassembled WGS sequence"/>
</dbReference>
<dbReference type="EMBL" id="SMFN01000020">
    <property type="protein sequence ID" value="TDE01538.1"/>
    <property type="molecule type" value="Genomic_DNA"/>
</dbReference>
<dbReference type="OrthoDB" id="5540871at2"/>
<reference evidence="1 2" key="1">
    <citation type="submission" date="2019-03" db="EMBL/GenBank/DDBJ databases">
        <title>Flavobacterium LB-D12 sp. nov., isolated from arctic soil.</title>
        <authorList>
            <person name="Chaudhary D.K."/>
        </authorList>
    </citation>
    <scope>NUCLEOTIDE SEQUENCE [LARGE SCALE GENOMIC DNA]</scope>
    <source>
        <strain evidence="1 2">LB-D12</strain>
    </source>
</reference>
<evidence type="ECO:0000313" key="2">
    <source>
        <dbReference type="Proteomes" id="UP000294644"/>
    </source>
</evidence>
<protein>
    <submittedName>
        <fullName evidence="1">Uncharacterized protein</fullName>
    </submittedName>
</protein>